<reference evidence="1 2" key="1">
    <citation type="submission" date="2023-12" db="EMBL/GenBank/DDBJ databases">
        <title>Description of new species of Mycobacterium terrae complex isolated from sewage at the Sao Paulo Zoological Park Foundation in Brazil.</title>
        <authorList>
            <person name="Romagnoli C.L."/>
            <person name="Conceicao E.C."/>
            <person name="Machado E."/>
            <person name="Barreto L.B.P.F."/>
            <person name="Sharma A."/>
            <person name="Silva N.M."/>
            <person name="Marques L.E."/>
            <person name="Juliana M.A."/>
            <person name="Lourenco M.C.S."/>
            <person name="Digiampietri L.A."/>
            <person name="Suffys P.N."/>
            <person name="Viana-Niero C."/>
        </authorList>
    </citation>
    <scope>NUCLEOTIDE SEQUENCE [LARGE SCALE GENOMIC DNA]</scope>
    <source>
        <strain evidence="1 2">MYC098</strain>
    </source>
</reference>
<dbReference type="Proteomes" id="UP001299596">
    <property type="component" value="Unassembled WGS sequence"/>
</dbReference>
<evidence type="ECO:0000313" key="2">
    <source>
        <dbReference type="Proteomes" id="UP001299596"/>
    </source>
</evidence>
<proteinExistence type="predicted"/>
<protein>
    <submittedName>
        <fullName evidence="1">Outer membrane porin GjpA</fullName>
    </submittedName>
</protein>
<sequence length="381" mass="38971">MQLALQPYVTAGIAIAGASLIAVPPVAVPLPGVANVQAPAIQLTGAWEDAFNAGSANLSQLVNNYGLAPGVGFQQSLVNMVGFMQLLINNDTNVTAVAEQMQDNIKTVFSSWDLLNADDATKAATTAFTIASDHNLLLGQLPGFLPPDIDAGMVNSILDFMSSPLSGVIMGALGPSIAPWVALSNSISDGDSFTEIIANMVGAYFNGATLNLNFLLPAINDAGLLPAPMQIDNLEFAFGGLLTGGEVAHAPWKVFDSTGAVAASVPVVGGSMINSLGINILGVPVLGSLGFEGHAVGPIGAWLSFSELTAQLLGAGWNEAGDGKGAPTSPVLPPWAGVQFPTVPDDYFGGAGAGEATDFAGTDLWTQVSDAIAGFQWSDLF</sequence>
<dbReference type="RefSeq" id="WP_225404677.1">
    <property type="nucleotide sequence ID" value="NZ_JAYJJR010000001.1"/>
</dbReference>
<dbReference type="NCBIfam" id="NF033942">
    <property type="entry name" value="GjpA"/>
    <property type="match status" value="1"/>
</dbReference>
<comment type="caution">
    <text evidence="1">The sequence shown here is derived from an EMBL/GenBank/DDBJ whole genome shotgun (WGS) entry which is preliminary data.</text>
</comment>
<accession>A0ABU5XDA9</accession>
<keyword evidence="2" id="KW-1185">Reference proteome</keyword>
<evidence type="ECO:0000313" key="1">
    <source>
        <dbReference type="EMBL" id="MEB3019767.1"/>
    </source>
</evidence>
<name>A0ABU5XDA9_9MYCO</name>
<gene>
    <name evidence="1" type="primary">gjpA</name>
    <name evidence="1" type="ORF">K6T79_01755</name>
</gene>
<organism evidence="1 2">
    <name type="scientific">[Mycobacterium] crassicus</name>
    <dbReference type="NCBI Taxonomy" id="2872309"/>
    <lineage>
        <taxon>Bacteria</taxon>
        <taxon>Bacillati</taxon>
        <taxon>Actinomycetota</taxon>
        <taxon>Actinomycetes</taxon>
        <taxon>Mycobacteriales</taxon>
        <taxon>Mycobacteriaceae</taxon>
        <taxon>Mycolicibacter</taxon>
    </lineage>
</organism>
<dbReference type="InterPro" id="IPR049934">
    <property type="entry name" value="GjpA-like"/>
</dbReference>
<dbReference type="EMBL" id="JAYJJR010000001">
    <property type="protein sequence ID" value="MEB3019767.1"/>
    <property type="molecule type" value="Genomic_DNA"/>
</dbReference>